<evidence type="ECO:0008006" key="6">
    <source>
        <dbReference type="Google" id="ProtNLM"/>
    </source>
</evidence>
<gene>
    <name evidence="4" type="primary">ORF209875</name>
    <name evidence="2" type="synonym">ORF209864</name>
    <name evidence="3" type="synonym">ORF209870</name>
    <name evidence="5" type="synonym">ORF209902</name>
</gene>
<feature type="compositionally biased region" description="Basic residues" evidence="1">
    <location>
        <begin position="122"/>
        <end position="137"/>
    </location>
</feature>
<evidence type="ECO:0000313" key="3">
    <source>
        <dbReference type="EMBL" id="CEK95993.1"/>
    </source>
</evidence>
<dbReference type="PANTHER" id="PTHR19446">
    <property type="entry name" value="REVERSE TRANSCRIPTASES"/>
    <property type="match status" value="1"/>
</dbReference>
<evidence type="ECO:0000256" key="1">
    <source>
        <dbReference type="SAM" id="MobiDB-lite"/>
    </source>
</evidence>
<dbReference type="AlphaFoldDB" id="A0A0B7BS15"/>
<dbReference type="InterPro" id="IPR043502">
    <property type="entry name" value="DNA/RNA_pol_sf"/>
</dbReference>
<dbReference type="EMBL" id="HACG01049129">
    <property type="protein sequence ID" value="CEK95994.1"/>
    <property type="molecule type" value="Transcribed_RNA"/>
</dbReference>
<reference evidence="4" key="1">
    <citation type="submission" date="2014-12" db="EMBL/GenBank/DDBJ databases">
        <title>Insight into the proteome of Arion vulgaris.</title>
        <authorList>
            <person name="Aradska J."/>
            <person name="Bulat T."/>
            <person name="Smidak R."/>
            <person name="Sarate P."/>
            <person name="Gangsoo J."/>
            <person name="Sialana F."/>
            <person name="Bilban M."/>
            <person name="Lubec G."/>
        </authorList>
    </citation>
    <scope>NUCLEOTIDE SEQUENCE</scope>
    <source>
        <tissue evidence="4">Skin</tissue>
    </source>
</reference>
<dbReference type="EMBL" id="HACG01049126">
    <property type="protein sequence ID" value="CEK95991.1"/>
    <property type="molecule type" value="Transcribed_RNA"/>
</dbReference>
<protein>
    <recommendedName>
        <fullName evidence="6">Reverse transcriptase domain-containing protein</fullName>
    </recommendedName>
</protein>
<evidence type="ECO:0000313" key="4">
    <source>
        <dbReference type="EMBL" id="CEK95994.1"/>
    </source>
</evidence>
<proteinExistence type="predicted"/>
<name>A0A0B7BS15_9EUPU</name>
<sequence length="137" mass="15682">MTAMFTLQELEDQIKKLKEKKAPGADGITNEFLKHLGPLGKRFLLSIFNQSWKTGQVPSTWKEAHIYPILKPGKDKNDPKSYRPISLLSCAGKLMERLVNRRLTWYLETNSLLTPCPDRLQTKQKHRGPTGLHHPGH</sequence>
<dbReference type="EMBL" id="HACG01049128">
    <property type="protein sequence ID" value="CEK95993.1"/>
    <property type="molecule type" value="Transcribed_RNA"/>
</dbReference>
<dbReference type="EMBL" id="HACG01049137">
    <property type="protein sequence ID" value="CEK96002.1"/>
    <property type="molecule type" value="Transcribed_RNA"/>
</dbReference>
<dbReference type="SUPFAM" id="SSF56672">
    <property type="entry name" value="DNA/RNA polymerases"/>
    <property type="match status" value="1"/>
</dbReference>
<evidence type="ECO:0000313" key="2">
    <source>
        <dbReference type="EMBL" id="CEK95991.1"/>
    </source>
</evidence>
<organism evidence="4">
    <name type="scientific">Arion vulgaris</name>
    <dbReference type="NCBI Taxonomy" id="1028688"/>
    <lineage>
        <taxon>Eukaryota</taxon>
        <taxon>Metazoa</taxon>
        <taxon>Spiralia</taxon>
        <taxon>Lophotrochozoa</taxon>
        <taxon>Mollusca</taxon>
        <taxon>Gastropoda</taxon>
        <taxon>Heterobranchia</taxon>
        <taxon>Euthyneura</taxon>
        <taxon>Panpulmonata</taxon>
        <taxon>Eupulmonata</taxon>
        <taxon>Stylommatophora</taxon>
        <taxon>Helicina</taxon>
        <taxon>Arionoidea</taxon>
        <taxon>Arionidae</taxon>
        <taxon>Arion</taxon>
    </lineage>
</organism>
<feature type="region of interest" description="Disordered" evidence="1">
    <location>
        <begin position="117"/>
        <end position="137"/>
    </location>
</feature>
<accession>A0A0B7BS15</accession>
<evidence type="ECO:0000313" key="5">
    <source>
        <dbReference type="EMBL" id="CEK96002.1"/>
    </source>
</evidence>